<dbReference type="FunFam" id="3.40.50.620:FF:000098">
    <property type="entry name" value="Valine--tRNA ligase"/>
    <property type="match status" value="1"/>
</dbReference>
<reference evidence="15" key="2">
    <citation type="journal article" date="2021" name="PeerJ">
        <title>Extensive microbial diversity within the chicken gut microbiome revealed by metagenomics and culture.</title>
        <authorList>
            <person name="Gilroy R."/>
            <person name="Ravi A."/>
            <person name="Getino M."/>
            <person name="Pursley I."/>
            <person name="Horton D.L."/>
            <person name="Alikhan N.F."/>
            <person name="Baker D."/>
            <person name="Gharbi K."/>
            <person name="Hall N."/>
            <person name="Watson M."/>
            <person name="Adriaenssens E.M."/>
            <person name="Foster-Nyarko E."/>
            <person name="Jarju S."/>
            <person name="Secka A."/>
            <person name="Antonio M."/>
            <person name="Oren A."/>
            <person name="Chaudhuri R.R."/>
            <person name="La Ragione R."/>
            <person name="Hildebrand F."/>
            <person name="Pallen M.J."/>
        </authorList>
    </citation>
    <scope>NUCLEOTIDE SEQUENCE</scope>
    <source>
        <strain evidence="15">ChiGjej1B1-22543</strain>
    </source>
</reference>
<protein>
    <recommendedName>
        <fullName evidence="11">Valine--tRNA ligase</fullName>
        <ecNumber evidence="11">6.1.1.9</ecNumber>
    </recommendedName>
    <alternativeName>
        <fullName evidence="11">Valyl-tRNA synthetase</fullName>
        <shortName evidence="11">ValRS</shortName>
    </alternativeName>
</protein>
<dbReference type="HAMAP" id="MF_02004">
    <property type="entry name" value="Val_tRNA_synth_type1"/>
    <property type="match status" value="1"/>
</dbReference>
<keyword evidence="8 11" id="KW-0175">Coiled coil</keyword>
<dbReference type="Gene3D" id="1.10.730.10">
    <property type="entry name" value="Isoleucyl-tRNA Synthetase, Domain 1"/>
    <property type="match status" value="1"/>
</dbReference>
<dbReference type="InterPro" id="IPR037118">
    <property type="entry name" value="Val-tRNA_synth_C_sf"/>
</dbReference>
<reference evidence="15" key="1">
    <citation type="submission" date="2020-10" db="EMBL/GenBank/DDBJ databases">
        <authorList>
            <person name="Gilroy R."/>
        </authorList>
    </citation>
    <scope>NUCLEOTIDE SEQUENCE</scope>
    <source>
        <strain evidence="15">ChiGjej1B1-22543</strain>
    </source>
</reference>
<evidence type="ECO:0000313" key="16">
    <source>
        <dbReference type="Proteomes" id="UP000824070"/>
    </source>
</evidence>
<keyword evidence="4 11" id="KW-0436">Ligase</keyword>
<dbReference type="CDD" id="cd00817">
    <property type="entry name" value="ValRS_core"/>
    <property type="match status" value="1"/>
</dbReference>
<dbReference type="AlphaFoldDB" id="A0A9D1LP15"/>
<evidence type="ECO:0000256" key="1">
    <source>
        <dbReference type="ARBA" id="ARBA00004496"/>
    </source>
</evidence>
<dbReference type="InterPro" id="IPR002300">
    <property type="entry name" value="aa-tRNA-synth_Ia"/>
</dbReference>
<feature type="domain" description="Aminoacyl-tRNA synthetase class Ia" evidence="12">
    <location>
        <begin position="434"/>
        <end position="555"/>
    </location>
</feature>
<feature type="short sequence motif" description="'KMSKS' region" evidence="11">
    <location>
        <begin position="516"/>
        <end position="520"/>
    </location>
</feature>
<evidence type="ECO:0000256" key="11">
    <source>
        <dbReference type="HAMAP-Rule" id="MF_02004"/>
    </source>
</evidence>
<dbReference type="SUPFAM" id="SSF50677">
    <property type="entry name" value="ValRS/IleRS/LeuRS editing domain"/>
    <property type="match status" value="1"/>
</dbReference>
<feature type="domain" description="Valyl-tRNA synthetase tRNA-binding arm" evidence="14">
    <location>
        <begin position="796"/>
        <end position="857"/>
    </location>
</feature>
<keyword evidence="5 11" id="KW-0547">Nucleotide-binding</keyword>
<evidence type="ECO:0000256" key="6">
    <source>
        <dbReference type="ARBA" id="ARBA00022840"/>
    </source>
</evidence>
<dbReference type="GO" id="GO:0005524">
    <property type="term" value="F:ATP binding"/>
    <property type="evidence" value="ECO:0007669"/>
    <property type="project" value="UniProtKB-UniRule"/>
</dbReference>
<dbReference type="InterPro" id="IPR014729">
    <property type="entry name" value="Rossmann-like_a/b/a_fold"/>
</dbReference>
<sequence>MLDKRYDHKAVEEGKYENWKGKGYFTAGDKGKQPFSIVIPPPNVTGKLHLGHVMDTVPDDITARYKRMKGFDVLWVPGVDHAGIATQAKVEERLRKQGISRYDLGREKFLEVAFSWKEEYSKTIHQQWASVGLSVDYTRERFTLDPGLSKAVLRVFKTLYDEGLIYRGERIINWDPELCTALSNIEVVHSDDQGEFFYFLYDVVGEDRQIVVATTRPETMFGDVAVFVNPKDERYKGLVGKKVINPANGEELPIMADPYVDLSFGTGAMKCTPAHDPNDFNLAKKYCLPFIKVLDEHAHTNEKCGKYAGLDRYECRRQLVEDIRSGGHLQKIEKIVHSVGHSERSGAVVEPMLSKQWFVRMKPLAEKVIESQKGEGKVEFLPKRFEKVLLRWMANCEDWCISRQLWWGHRIPAYYSKKDGSVVVSETPLDPSLYDQDEDVLDTWFSSGLWPFATMGWPDGGEDFDRYFPTSVLFTGYDLIFFWVSRMIFQSLHFTGKSPFKEVVIHGLIRDEQGRKMSKSLGNGVDPIDVIEKYGVDALRYFITTNSTPGLDMRYSDEKLSAAANYLNKIWNSARYVEMSLGDDFAPEQLDRKRLGTLEKYILSRLNKTVASVTSKMERYQFGAASSVLYDFVYDDFCSFYLEMSKVSLERSADKAMIKTVLYKVIEAIVKMIYPYCPFIAEEIYLSLPLHKESIMLESYPEYDKALSFPSAERQGELLKKMIKDGRSYKSEAGLAPNAPIEVDIAPKAPFKGIEDYLSRFLFASKVVIAKEIKSLSAYTYSGFVIAFSSAEPKQEQVAKLQRKEQALLSEIARGEKMLSNPGFLAKAPKAKVELEQGKLDDNRKQLQEVRKLLESLA</sequence>
<dbReference type="Pfam" id="PF10458">
    <property type="entry name" value="Val_tRNA-synt_C"/>
    <property type="match status" value="1"/>
</dbReference>
<evidence type="ECO:0000256" key="4">
    <source>
        <dbReference type="ARBA" id="ARBA00022598"/>
    </source>
</evidence>
<dbReference type="InterPro" id="IPR009080">
    <property type="entry name" value="tRNAsynth_Ia_anticodon-bd"/>
</dbReference>
<dbReference type="InterPro" id="IPR010978">
    <property type="entry name" value="tRNA-bd_arm"/>
</dbReference>
<name>A0A9D1LP15_9FIRM</name>
<evidence type="ECO:0000256" key="7">
    <source>
        <dbReference type="ARBA" id="ARBA00022917"/>
    </source>
</evidence>
<dbReference type="GO" id="GO:0005829">
    <property type="term" value="C:cytosol"/>
    <property type="evidence" value="ECO:0007669"/>
    <property type="project" value="TreeGrafter"/>
</dbReference>
<keyword evidence="3 11" id="KW-0963">Cytoplasm</keyword>
<accession>A0A9D1LP15</accession>
<feature type="domain" description="Methionyl/Valyl/Leucyl/Isoleucyl-tRNA synthetase anticodon-binding" evidence="13">
    <location>
        <begin position="599"/>
        <end position="744"/>
    </location>
</feature>
<comment type="subunit">
    <text evidence="2 11">Monomer.</text>
</comment>
<dbReference type="SUPFAM" id="SSF46589">
    <property type="entry name" value="tRNA-binding arm"/>
    <property type="match status" value="1"/>
</dbReference>
<dbReference type="GO" id="GO:0002161">
    <property type="term" value="F:aminoacyl-tRNA deacylase activity"/>
    <property type="evidence" value="ECO:0007669"/>
    <property type="project" value="InterPro"/>
</dbReference>
<dbReference type="FunFam" id="1.10.730.10:FF:000002">
    <property type="entry name" value="Leucine--tRNA ligase"/>
    <property type="match status" value="1"/>
</dbReference>
<dbReference type="InterPro" id="IPR001412">
    <property type="entry name" value="aa-tRNA-synth_I_CS"/>
</dbReference>
<dbReference type="NCBIfam" id="TIGR00422">
    <property type="entry name" value="valS"/>
    <property type="match status" value="1"/>
</dbReference>
<keyword evidence="7 11" id="KW-0648">Protein biosynthesis</keyword>
<organism evidence="15 16">
    <name type="scientific">Candidatus Alloenteromonas pullicola</name>
    <dbReference type="NCBI Taxonomy" id="2840784"/>
    <lineage>
        <taxon>Bacteria</taxon>
        <taxon>Bacillati</taxon>
        <taxon>Bacillota</taxon>
        <taxon>Bacillota incertae sedis</taxon>
        <taxon>Candidatus Alloenteromonas</taxon>
    </lineage>
</organism>
<comment type="subcellular location">
    <subcellularLocation>
        <location evidence="1 11">Cytoplasm</location>
    </subcellularLocation>
</comment>
<comment type="catalytic activity">
    <reaction evidence="10 11">
        <text>tRNA(Val) + L-valine + ATP = L-valyl-tRNA(Val) + AMP + diphosphate</text>
        <dbReference type="Rhea" id="RHEA:10704"/>
        <dbReference type="Rhea" id="RHEA-COMP:9672"/>
        <dbReference type="Rhea" id="RHEA-COMP:9708"/>
        <dbReference type="ChEBI" id="CHEBI:30616"/>
        <dbReference type="ChEBI" id="CHEBI:33019"/>
        <dbReference type="ChEBI" id="CHEBI:57762"/>
        <dbReference type="ChEBI" id="CHEBI:78442"/>
        <dbReference type="ChEBI" id="CHEBI:78537"/>
        <dbReference type="ChEBI" id="CHEBI:456215"/>
        <dbReference type="EC" id="6.1.1.9"/>
    </reaction>
</comment>
<dbReference type="Pfam" id="PF08264">
    <property type="entry name" value="Anticodon_1"/>
    <property type="match status" value="1"/>
</dbReference>
<dbReference type="InterPro" id="IPR033705">
    <property type="entry name" value="Anticodon_Ia_Val"/>
</dbReference>
<dbReference type="GO" id="GO:0004832">
    <property type="term" value="F:valine-tRNA ligase activity"/>
    <property type="evidence" value="ECO:0007669"/>
    <property type="project" value="UniProtKB-UniRule"/>
</dbReference>
<evidence type="ECO:0000256" key="5">
    <source>
        <dbReference type="ARBA" id="ARBA00022741"/>
    </source>
</evidence>
<keyword evidence="6 11" id="KW-0067">ATP-binding</keyword>
<dbReference type="FunFam" id="3.40.50.620:FF:000032">
    <property type="entry name" value="Valine--tRNA ligase"/>
    <property type="match status" value="1"/>
</dbReference>
<evidence type="ECO:0000256" key="8">
    <source>
        <dbReference type="ARBA" id="ARBA00023054"/>
    </source>
</evidence>
<feature type="domain" description="Aminoacyl-tRNA synthetase class Ia" evidence="12">
    <location>
        <begin position="16"/>
        <end position="425"/>
    </location>
</feature>
<dbReference type="EMBL" id="DVMV01000028">
    <property type="protein sequence ID" value="HIU45406.1"/>
    <property type="molecule type" value="Genomic_DNA"/>
</dbReference>
<evidence type="ECO:0000259" key="12">
    <source>
        <dbReference type="Pfam" id="PF00133"/>
    </source>
</evidence>
<dbReference type="PRINTS" id="PR00986">
    <property type="entry name" value="TRNASYNTHVAL"/>
</dbReference>
<comment type="similarity">
    <text evidence="11">Belongs to the class-I aminoacyl-tRNA synthetase family. ValS type 1 subfamily.</text>
</comment>
<gene>
    <name evidence="11" type="primary">valS</name>
    <name evidence="15" type="ORF">IAC52_03820</name>
</gene>
<dbReference type="Pfam" id="PF00133">
    <property type="entry name" value="tRNA-synt_1"/>
    <property type="match status" value="2"/>
</dbReference>
<dbReference type="Gene3D" id="3.40.50.620">
    <property type="entry name" value="HUPs"/>
    <property type="match status" value="3"/>
</dbReference>
<evidence type="ECO:0000259" key="14">
    <source>
        <dbReference type="Pfam" id="PF10458"/>
    </source>
</evidence>
<comment type="domain">
    <text evidence="11">ValRS has two distinct active sites: one for aminoacylation and one for editing. The misactivated threonine is translocated from the active site to the editing site.</text>
</comment>
<dbReference type="CDD" id="cd07962">
    <property type="entry name" value="Anticodon_Ia_Val"/>
    <property type="match status" value="1"/>
</dbReference>
<dbReference type="Gene3D" id="3.90.740.10">
    <property type="entry name" value="Valyl/Leucyl/Isoleucyl-tRNA synthetase, editing domain"/>
    <property type="match status" value="1"/>
</dbReference>
<comment type="domain">
    <text evidence="11">The C-terminal coiled-coil domain is crucial for aminoacylation activity.</text>
</comment>
<dbReference type="InterPro" id="IPR002303">
    <property type="entry name" value="Valyl-tRNA_ligase"/>
</dbReference>
<dbReference type="InterPro" id="IPR019499">
    <property type="entry name" value="Val-tRNA_synth_tRNA-bd"/>
</dbReference>
<dbReference type="PROSITE" id="PS00178">
    <property type="entry name" value="AA_TRNA_LIGASE_I"/>
    <property type="match status" value="1"/>
</dbReference>
<dbReference type="InterPro" id="IPR009008">
    <property type="entry name" value="Val/Leu/Ile-tRNA-synth_edit"/>
</dbReference>
<dbReference type="Proteomes" id="UP000824070">
    <property type="component" value="Unassembled WGS sequence"/>
</dbReference>
<evidence type="ECO:0000256" key="9">
    <source>
        <dbReference type="ARBA" id="ARBA00023146"/>
    </source>
</evidence>
<evidence type="ECO:0000313" key="15">
    <source>
        <dbReference type="EMBL" id="HIU45406.1"/>
    </source>
</evidence>
<dbReference type="EC" id="6.1.1.9" evidence="11"/>
<evidence type="ECO:0000256" key="3">
    <source>
        <dbReference type="ARBA" id="ARBA00022490"/>
    </source>
</evidence>
<dbReference type="InterPro" id="IPR013155">
    <property type="entry name" value="M/V/L/I-tRNA-synth_anticd-bd"/>
</dbReference>
<proteinExistence type="inferred from homology"/>
<dbReference type="Gene3D" id="1.10.287.380">
    <property type="entry name" value="Valyl-tRNA synthetase, C-terminal domain"/>
    <property type="match status" value="1"/>
</dbReference>
<dbReference type="PANTHER" id="PTHR11946">
    <property type="entry name" value="VALYL-TRNA SYNTHETASES"/>
    <property type="match status" value="1"/>
</dbReference>
<feature type="binding site" evidence="11">
    <location>
        <position position="519"/>
    </location>
    <ligand>
        <name>ATP</name>
        <dbReference type="ChEBI" id="CHEBI:30616"/>
    </ligand>
</feature>
<dbReference type="GO" id="GO:0006438">
    <property type="term" value="P:valyl-tRNA aminoacylation"/>
    <property type="evidence" value="ECO:0007669"/>
    <property type="project" value="UniProtKB-UniRule"/>
</dbReference>
<evidence type="ECO:0000259" key="13">
    <source>
        <dbReference type="Pfam" id="PF08264"/>
    </source>
</evidence>
<feature type="short sequence motif" description="'HIGH' region" evidence="11">
    <location>
        <begin position="42"/>
        <end position="52"/>
    </location>
</feature>
<evidence type="ECO:0000256" key="10">
    <source>
        <dbReference type="ARBA" id="ARBA00047552"/>
    </source>
</evidence>
<comment type="function">
    <text evidence="11">Catalyzes the attachment of valine to tRNA(Val). As ValRS can inadvertently accommodate and process structurally similar amino acids such as threonine, to avoid such errors, it has a 'posttransfer' editing activity that hydrolyzes mischarged Thr-tRNA(Val) in a tRNA-dependent manner.</text>
</comment>
<dbReference type="NCBIfam" id="NF004349">
    <property type="entry name" value="PRK05729.1"/>
    <property type="match status" value="1"/>
</dbReference>
<evidence type="ECO:0000256" key="2">
    <source>
        <dbReference type="ARBA" id="ARBA00011245"/>
    </source>
</evidence>
<dbReference type="PANTHER" id="PTHR11946:SF93">
    <property type="entry name" value="VALINE--TRNA LIGASE, CHLOROPLASTIC_MITOCHONDRIAL 2"/>
    <property type="match status" value="1"/>
</dbReference>
<dbReference type="SUPFAM" id="SSF52374">
    <property type="entry name" value="Nucleotidylyl transferase"/>
    <property type="match status" value="1"/>
</dbReference>
<keyword evidence="9 11" id="KW-0030">Aminoacyl-tRNA synthetase</keyword>
<comment type="caution">
    <text evidence="15">The sequence shown here is derived from an EMBL/GenBank/DDBJ whole genome shotgun (WGS) entry which is preliminary data.</text>
</comment>
<dbReference type="SUPFAM" id="SSF47323">
    <property type="entry name" value="Anticodon-binding domain of a subclass of class I aminoacyl-tRNA synthetases"/>
    <property type="match status" value="1"/>
</dbReference>